<keyword evidence="6" id="KW-0808">Transferase</keyword>
<keyword evidence="7" id="KW-1185">Reference proteome</keyword>
<protein>
    <submittedName>
        <fullName evidence="6">Serine/threonine-protein kinase pak-2</fullName>
    </submittedName>
</protein>
<dbReference type="PANTHER" id="PTHR23257">
    <property type="entry name" value="SERINE-THREONINE PROTEIN KINASE"/>
    <property type="match status" value="1"/>
</dbReference>
<proteinExistence type="inferred from homology"/>
<gene>
    <name evidence="6" type="primary">pak-2</name>
    <name evidence="6" type="ORF">E2C01_088883</name>
</gene>
<dbReference type="Proteomes" id="UP000324222">
    <property type="component" value="Unassembled WGS sequence"/>
</dbReference>
<dbReference type="InterPro" id="IPR011009">
    <property type="entry name" value="Kinase-like_dom_sf"/>
</dbReference>
<evidence type="ECO:0000313" key="7">
    <source>
        <dbReference type="Proteomes" id="UP000324222"/>
    </source>
</evidence>
<dbReference type="PROSITE" id="PS00108">
    <property type="entry name" value="PROTEIN_KINASE_ST"/>
    <property type="match status" value="1"/>
</dbReference>
<keyword evidence="1 3" id="KW-0547">Nucleotide-binding</keyword>
<dbReference type="GO" id="GO:0005737">
    <property type="term" value="C:cytoplasm"/>
    <property type="evidence" value="ECO:0007669"/>
    <property type="project" value="TreeGrafter"/>
</dbReference>
<evidence type="ECO:0000256" key="1">
    <source>
        <dbReference type="ARBA" id="ARBA00022741"/>
    </source>
</evidence>
<accession>A0A5B7JH97</accession>
<dbReference type="AlphaFoldDB" id="A0A5B7JH97"/>
<dbReference type="InterPro" id="IPR050167">
    <property type="entry name" value="Ser_Thr_protein_kinase"/>
</dbReference>
<comment type="caution">
    <text evidence="6">The sequence shown here is derived from an EMBL/GenBank/DDBJ whole genome shotgun (WGS) entry which is preliminary data.</text>
</comment>
<dbReference type="SUPFAM" id="SSF56112">
    <property type="entry name" value="Protein kinase-like (PK-like)"/>
    <property type="match status" value="1"/>
</dbReference>
<dbReference type="OrthoDB" id="6347055at2759"/>
<evidence type="ECO:0000313" key="6">
    <source>
        <dbReference type="EMBL" id="MPC93743.1"/>
    </source>
</evidence>
<sequence>MVNKNIKSKEMTEKKDCQDLAVVSRAASVCTKHGIPVLPACPPNGEQIGHGGNAFCLKTTLTTGKGEVEVVVKQLLPSRGLSLALGLGELVSEAALLARVAGVAGVPRLYGIVLDPPALVTSFDGPHTLFEVVTQRPRRVSDEAVVRAVRQVCCAVAALHARRVTHNDIKSNNVVVRQHSDGTLTPCLIDLGNSALLGQAIFPRGQLRWEDHRFLAPELVAGEPSSAASDVFSLGHMMTTFVKFCKPHSEAGQLLGRLGARATAKCPNQRPPLQELIACLQSGLGRASTHCNLS</sequence>
<feature type="domain" description="Protein kinase" evidence="5">
    <location>
        <begin position="42"/>
        <end position="294"/>
    </location>
</feature>
<keyword evidence="4" id="KW-0723">Serine/threonine-protein kinase</keyword>
<dbReference type="PROSITE" id="PS50011">
    <property type="entry name" value="PROTEIN_KINASE_DOM"/>
    <property type="match status" value="1"/>
</dbReference>
<dbReference type="GO" id="GO:0007165">
    <property type="term" value="P:signal transduction"/>
    <property type="evidence" value="ECO:0007669"/>
    <property type="project" value="TreeGrafter"/>
</dbReference>
<dbReference type="GO" id="GO:0005524">
    <property type="term" value="F:ATP binding"/>
    <property type="evidence" value="ECO:0007669"/>
    <property type="project" value="UniProtKB-UniRule"/>
</dbReference>
<feature type="binding site" evidence="3">
    <location>
        <position position="73"/>
    </location>
    <ligand>
        <name>ATP</name>
        <dbReference type="ChEBI" id="CHEBI:30616"/>
    </ligand>
</feature>
<keyword evidence="2 3" id="KW-0067">ATP-binding</keyword>
<reference evidence="6 7" key="1">
    <citation type="submission" date="2019-05" db="EMBL/GenBank/DDBJ databases">
        <title>Another draft genome of Portunus trituberculatus and its Hox gene families provides insights of decapod evolution.</title>
        <authorList>
            <person name="Jeong J.-H."/>
            <person name="Song I."/>
            <person name="Kim S."/>
            <person name="Choi T."/>
            <person name="Kim D."/>
            <person name="Ryu S."/>
            <person name="Kim W."/>
        </authorList>
    </citation>
    <scope>NUCLEOTIDE SEQUENCE [LARGE SCALE GENOMIC DNA]</scope>
    <source>
        <tissue evidence="6">Muscle</tissue>
    </source>
</reference>
<organism evidence="6 7">
    <name type="scientific">Portunus trituberculatus</name>
    <name type="common">Swimming crab</name>
    <name type="synonym">Neptunus trituberculatus</name>
    <dbReference type="NCBI Taxonomy" id="210409"/>
    <lineage>
        <taxon>Eukaryota</taxon>
        <taxon>Metazoa</taxon>
        <taxon>Ecdysozoa</taxon>
        <taxon>Arthropoda</taxon>
        <taxon>Crustacea</taxon>
        <taxon>Multicrustacea</taxon>
        <taxon>Malacostraca</taxon>
        <taxon>Eumalacostraca</taxon>
        <taxon>Eucarida</taxon>
        <taxon>Decapoda</taxon>
        <taxon>Pleocyemata</taxon>
        <taxon>Brachyura</taxon>
        <taxon>Eubrachyura</taxon>
        <taxon>Portunoidea</taxon>
        <taxon>Portunidae</taxon>
        <taxon>Portuninae</taxon>
        <taxon>Portunus</taxon>
    </lineage>
</organism>
<dbReference type="GO" id="GO:0004674">
    <property type="term" value="F:protein serine/threonine kinase activity"/>
    <property type="evidence" value="ECO:0007669"/>
    <property type="project" value="UniProtKB-KW"/>
</dbReference>
<evidence type="ECO:0000256" key="3">
    <source>
        <dbReference type="PROSITE-ProRule" id="PRU10141"/>
    </source>
</evidence>
<dbReference type="Gene3D" id="1.10.510.10">
    <property type="entry name" value="Transferase(Phosphotransferase) domain 1"/>
    <property type="match status" value="1"/>
</dbReference>
<evidence type="ECO:0000256" key="2">
    <source>
        <dbReference type="ARBA" id="ARBA00022840"/>
    </source>
</evidence>
<evidence type="ECO:0000256" key="4">
    <source>
        <dbReference type="RuleBase" id="RU000304"/>
    </source>
</evidence>
<comment type="similarity">
    <text evidence="4">Belongs to the protein kinase superfamily.</text>
</comment>
<evidence type="ECO:0000259" key="5">
    <source>
        <dbReference type="PROSITE" id="PS50011"/>
    </source>
</evidence>
<dbReference type="InterPro" id="IPR000719">
    <property type="entry name" value="Prot_kinase_dom"/>
</dbReference>
<dbReference type="InterPro" id="IPR008271">
    <property type="entry name" value="Ser/Thr_kinase_AS"/>
</dbReference>
<dbReference type="CDD" id="cd00180">
    <property type="entry name" value="PKc"/>
    <property type="match status" value="1"/>
</dbReference>
<dbReference type="PROSITE" id="PS00107">
    <property type="entry name" value="PROTEIN_KINASE_ATP"/>
    <property type="match status" value="1"/>
</dbReference>
<dbReference type="EMBL" id="VSRR010095938">
    <property type="protein sequence ID" value="MPC93743.1"/>
    <property type="molecule type" value="Genomic_DNA"/>
</dbReference>
<dbReference type="SMART" id="SM00220">
    <property type="entry name" value="S_TKc"/>
    <property type="match status" value="1"/>
</dbReference>
<keyword evidence="6" id="KW-0418">Kinase</keyword>
<dbReference type="Pfam" id="PF00069">
    <property type="entry name" value="Pkinase"/>
    <property type="match status" value="1"/>
</dbReference>
<name>A0A5B7JH97_PORTR</name>
<dbReference type="InterPro" id="IPR017441">
    <property type="entry name" value="Protein_kinase_ATP_BS"/>
</dbReference>